<evidence type="ECO:0000313" key="2">
    <source>
        <dbReference type="EMBL" id="OPJ69200.1"/>
    </source>
</evidence>
<dbReference type="AlphaFoldDB" id="A0A1V4JAV1"/>
<protein>
    <submittedName>
        <fullName evidence="2">Uncharacterized protein</fullName>
    </submittedName>
</protein>
<proteinExistence type="predicted"/>
<evidence type="ECO:0000313" key="3">
    <source>
        <dbReference type="Proteomes" id="UP000190648"/>
    </source>
</evidence>
<gene>
    <name evidence="2" type="ORF">AV530_007043</name>
</gene>
<feature type="compositionally biased region" description="Acidic residues" evidence="1">
    <location>
        <begin position="51"/>
        <end position="65"/>
    </location>
</feature>
<dbReference type="OrthoDB" id="9401116at2759"/>
<evidence type="ECO:0000256" key="1">
    <source>
        <dbReference type="SAM" id="MobiDB-lite"/>
    </source>
</evidence>
<dbReference type="Proteomes" id="UP000190648">
    <property type="component" value="Unassembled WGS sequence"/>
</dbReference>
<accession>A0A1V4JAV1</accession>
<name>A0A1V4JAV1_PATFA</name>
<comment type="caution">
    <text evidence="2">The sequence shown here is derived from an EMBL/GenBank/DDBJ whole genome shotgun (WGS) entry which is preliminary data.</text>
</comment>
<sequence>MEFGVEHNREERIFCCDEEEKEKELSSTSWIGNVFGFPEGISHGFRNNDGDGSEAEEGEVEEEEVHGDVEVLVPGYGGDDEAVTQEGTQVDAQEEPEVQELQLPCVCECQEEELGDGAGVGHLRLGMEALFKKQNDNVK</sequence>
<reference evidence="2 3" key="1">
    <citation type="submission" date="2016-02" db="EMBL/GenBank/DDBJ databases">
        <title>Band-tailed pigeon sequencing and assembly.</title>
        <authorList>
            <person name="Soares A.E."/>
            <person name="Novak B.J."/>
            <person name="Rice E.S."/>
            <person name="O'Connell B."/>
            <person name="Chang D."/>
            <person name="Weber S."/>
            <person name="Shapiro B."/>
        </authorList>
    </citation>
    <scope>NUCLEOTIDE SEQUENCE [LARGE SCALE GENOMIC DNA]</scope>
    <source>
        <strain evidence="2">BTP2013</strain>
        <tissue evidence="2">Blood</tissue>
    </source>
</reference>
<dbReference type="EMBL" id="LSYS01008082">
    <property type="protein sequence ID" value="OPJ69200.1"/>
    <property type="molecule type" value="Genomic_DNA"/>
</dbReference>
<feature type="region of interest" description="Disordered" evidence="1">
    <location>
        <begin position="42"/>
        <end position="97"/>
    </location>
</feature>
<keyword evidence="3" id="KW-1185">Reference proteome</keyword>
<organism evidence="2 3">
    <name type="scientific">Patagioenas fasciata monilis</name>
    <dbReference type="NCBI Taxonomy" id="372326"/>
    <lineage>
        <taxon>Eukaryota</taxon>
        <taxon>Metazoa</taxon>
        <taxon>Chordata</taxon>
        <taxon>Craniata</taxon>
        <taxon>Vertebrata</taxon>
        <taxon>Euteleostomi</taxon>
        <taxon>Archelosauria</taxon>
        <taxon>Archosauria</taxon>
        <taxon>Dinosauria</taxon>
        <taxon>Saurischia</taxon>
        <taxon>Theropoda</taxon>
        <taxon>Coelurosauria</taxon>
        <taxon>Aves</taxon>
        <taxon>Neognathae</taxon>
        <taxon>Neoaves</taxon>
        <taxon>Columbimorphae</taxon>
        <taxon>Columbiformes</taxon>
        <taxon>Columbidae</taxon>
        <taxon>Patagioenas</taxon>
    </lineage>
</organism>